<gene>
    <name evidence="1" type="ORF">I5V48_11530</name>
</gene>
<dbReference type="RefSeq" id="WP_043024837.1">
    <property type="nucleotide sequence ID" value="NZ_CEDT01000007.1"/>
</dbReference>
<accession>A0A0Z8EL83</accession>
<evidence type="ECO:0000313" key="2">
    <source>
        <dbReference type="Proteomes" id="UP000594569"/>
    </source>
</evidence>
<dbReference type="EMBL" id="CP065430">
    <property type="protein sequence ID" value="QPO26546.1"/>
    <property type="molecule type" value="Genomic_DNA"/>
</dbReference>
<evidence type="ECO:0000313" key="1">
    <source>
        <dbReference type="EMBL" id="QPO26546.1"/>
    </source>
</evidence>
<reference evidence="1 2" key="1">
    <citation type="submission" date="2020-12" db="EMBL/GenBank/DDBJ databases">
        <title>Nonconservative transfer and diversity of a new family of integrative and conjugative elements associated with antibiotic resistance in zoonotic pathogen Streptococcus suis.</title>
        <authorList>
            <person name="Huang J."/>
        </authorList>
    </citation>
    <scope>NUCLEOTIDE SEQUENCE [LARGE SCALE GENOMIC DNA]</scope>
    <source>
        <strain evidence="1 2">YZDH1</strain>
    </source>
</reference>
<protein>
    <submittedName>
        <fullName evidence="1">Uncharacterized protein</fullName>
    </submittedName>
</protein>
<sequence>MMNKSIKKRLERLAEHTTPGEVICFVFPNGKGAWFAEWNDGKNQNRKDGFQSVDEALEFAKSLNKVSDIFYHHRQAEEKEVITIVDEWLEDDTL</sequence>
<dbReference type="Proteomes" id="UP000594569">
    <property type="component" value="Chromosome"/>
</dbReference>
<organism evidence="1 2">
    <name type="scientific">Streptococcus suis</name>
    <dbReference type="NCBI Taxonomy" id="1307"/>
    <lineage>
        <taxon>Bacteria</taxon>
        <taxon>Bacillati</taxon>
        <taxon>Bacillota</taxon>
        <taxon>Bacilli</taxon>
        <taxon>Lactobacillales</taxon>
        <taxon>Streptococcaceae</taxon>
        <taxon>Streptococcus</taxon>
    </lineage>
</organism>
<dbReference type="AlphaFoldDB" id="A0A0Z8EL83"/>
<name>A0A0Z8EL83_STRSU</name>
<proteinExistence type="predicted"/>